<dbReference type="Pfam" id="PF05239">
    <property type="entry name" value="PRC"/>
    <property type="match status" value="1"/>
</dbReference>
<evidence type="ECO:0000259" key="1">
    <source>
        <dbReference type="Pfam" id="PF05239"/>
    </source>
</evidence>
<keyword evidence="3" id="KW-1185">Reference proteome</keyword>
<dbReference type="RefSeq" id="WP_105532573.1">
    <property type="nucleotide sequence ID" value="NZ_PUGF01000013.1"/>
</dbReference>
<dbReference type="Gene3D" id="2.30.30.240">
    <property type="entry name" value="PRC-barrel domain"/>
    <property type="match status" value="1"/>
</dbReference>
<dbReference type="SUPFAM" id="SSF50346">
    <property type="entry name" value="PRC-barrel domain"/>
    <property type="match status" value="1"/>
</dbReference>
<organism evidence="2 3">
    <name type="scientific">Solimicrobium silvestre</name>
    <dbReference type="NCBI Taxonomy" id="2099400"/>
    <lineage>
        <taxon>Bacteria</taxon>
        <taxon>Pseudomonadati</taxon>
        <taxon>Pseudomonadota</taxon>
        <taxon>Betaproteobacteria</taxon>
        <taxon>Burkholderiales</taxon>
        <taxon>Oxalobacteraceae</taxon>
        <taxon>Solimicrobium</taxon>
    </lineage>
</organism>
<sequence>MTYGEIDALESVKSIGKHGSRHVLMGANKLIGNKVNNVQGEPLADIMDIMLNMENGNISYAILVKKSVILIDEKLFAVPWNWLKLDTVNHQFILNVDKAQFDNTPGFDPKHWPDTAVQSWIDDIQRHF</sequence>
<dbReference type="Proteomes" id="UP000237839">
    <property type="component" value="Unassembled WGS sequence"/>
</dbReference>
<accession>A0A2S9GXL5</accession>
<dbReference type="PANTHER" id="PTHR36505:SF1">
    <property type="entry name" value="BLR1072 PROTEIN"/>
    <property type="match status" value="1"/>
</dbReference>
<evidence type="ECO:0000313" key="3">
    <source>
        <dbReference type="Proteomes" id="UP000237839"/>
    </source>
</evidence>
<dbReference type="OrthoDB" id="286778at2"/>
<name>A0A2S9GXL5_9BURK</name>
<protein>
    <submittedName>
        <fullName evidence="2">PRC-barrel domain</fullName>
    </submittedName>
</protein>
<evidence type="ECO:0000313" key="2">
    <source>
        <dbReference type="EMBL" id="PRC92448.1"/>
    </source>
</evidence>
<feature type="domain" description="PRC-barrel" evidence="1">
    <location>
        <begin position="25"/>
        <end position="100"/>
    </location>
</feature>
<gene>
    <name evidence="2" type="ORF">S2091_2823</name>
</gene>
<dbReference type="InterPro" id="IPR027275">
    <property type="entry name" value="PRC-brl_dom"/>
</dbReference>
<proteinExistence type="predicted"/>
<dbReference type="InterPro" id="IPR011033">
    <property type="entry name" value="PRC_barrel-like_sf"/>
</dbReference>
<reference evidence="2 3" key="1">
    <citation type="submission" date="2018-02" db="EMBL/GenBank/DDBJ databases">
        <title>Solimicrobium silvestre gen. nov., sp. nov., isolated from alpine forest soil.</title>
        <authorList>
            <person name="Margesin R."/>
            <person name="Albuquerque L."/>
            <person name="Zhang D.-C."/>
            <person name="Froufe H.J.C."/>
            <person name="Severino R."/>
            <person name="Roxo I."/>
            <person name="Egas C."/>
            <person name="Da Costa M.S."/>
        </authorList>
    </citation>
    <scope>NUCLEOTIDE SEQUENCE [LARGE SCALE GENOMIC DNA]</scope>
    <source>
        <strain evidence="2 3">S20-91</strain>
    </source>
</reference>
<dbReference type="PANTHER" id="PTHR36505">
    <property type="entry name" value="BLR1072 PROTEIN"/>
    <property type="match status" value="1"/>
</dbReference>
<comment type="caution">
    <text evidence="2">The sequence shown here is derived from an EMBL/GenBank/DDBJ whole genome shotgun (WGS) entry which is preliminary data.</text>
</comment>
<dbReference type="AlphaFoldDB" id="A0A2S9GXL5"/>
<dbReference type="EMBL" id="PUGF01000013">
    <property type="protein sequence ID" value="PRC92448.1"/>
    <property type="molecule type" value="Genomic_DNA"/>
</dbReference>